<evidence type="ECO:0000259" key="7">
    <source>
        <dbReference type="PROSITE" id="PS50926"/>
    </source>
</evidence>
<dbReference type="Pfam" id="PF00919">
    <property type="entry name" value="UPF0004"/>
    <property type="match status" value="1"/>
</dbReference>
<evidence type="ECO:0000256" key="1">
    <source>
        <dbReference type="ARBA" id="ARBA00001966"/>
    </source>
</evidence>
<name>A0A644WRB5_9ZZZZ</name>
<dbReference type="InterPro" id="IPR013848">
    <property type="entry name" value="Methylthiotransferase_N"/>
</dbReference>
<dbReference type="NCBIfam" id="TIGR00089">
    <property type="entry name" value="MiaB/RimO family radical SAM methylthiotransferase"/>
    <property type="match status" value="1"/>
</dbReference>
<keyword evidence="2" id="KW-0004">4Fe-4S</keyword>
<dbReference type="InterPro" id="IPR002792">
    <property type="entry name" value="TRAM_dom"/>
</dbReference>
<keyword evidence="10" id="KW-0808">Transferase</keyword>
<dbReference type="PANTHER" id="PTHR43020">
    <property type="entry name" value="CDK5 REGULATORY SUBUNIT-ASSOCIATED PROTEIN 1"/>
    <property type="match status" value="1"/>
</dbReference>
<dbReference type="FunFam" id="3.80.30.20:FF:000001">
    <property type="entry name" value="tRNA-2-methylthio-N(6)-dimethylallyladenosine synthase 2"/>
    <property type="match status" value="1"/>
</dbReference>
<sequence>MTGKKKQLYIETYGCQMNVADSEVVASILKSDGYEICSEAANADLILVNTCSIRDNAERKVLSRGRELQALKKKKPELRIGIIGCMAERLSETLFEKLKGIDLLAGPDSYKKLPDLLRQAEIEKKAADVVLSTTETYEDIDPEHYQTGSITAFVSIMRGCNNFCSYCVVPYTRGRERSRPLQSILQEIEALYEKNFHEITLLGQNVNSYHFSDAGKEFDFPALLDRIASEFPQLRIRFATSHPKDLSEALVKVMANNKNICKSIHLPVQSGSDVVLKRMNRKYTSADYLKKIELLRKHMPDISISTDVIAGFCGETDEDHQATIDLMKKADYYYAFMFKYSRREGTAAAKMQDDVPEKIKSERLTEIINLQQELSLQNNRRDIGKTFEVLVEGHSKRSKKQMFGRTEQNKVVVFDAENILPGTFVNTVITDCTAATLKGKIV</sequence>
<keyword evidence="5" id="KW-0408">Iron</keyword>
<dbReference type="HAMAP" id="MF_01864">
    <property type="entry name" value="tRNA_metthiotr_MiaB"/>
    <property type="match status" value="1"/>
</dbReference>
<dbReference type="FunFam" id="3.40.50.12160:FF:000003">
    <property type="entry name" value="CDK5 regulatory subunit-associated protein 1"/>
    <property type="match status" value="1"/>
</dbReference>
<dbReference type="Pfam" id="PF04055">
    <property type="entry name" value="Radical_SAM"/>
    <property type="match status" value="1"/>
</dbReference>
<dbReference type="EMBL" id="VSSQ01001193">
    <property type="protein sequence ID" value="MPM06061.1"/>
    <property type="molecule type" value="Genomic_DNA"/>
</dbReference>
<reference evidence="10" key="1">
    <citation type="submission" date="2019-08" db="EMBL/GenBank/DDBJ databases">
        <authorList>
            <person name="Kucharzyk K."/>
            <person name="Murdoch R.W."/>
            <person name="Higgins S."/>
            <person name="Loffler F."/>
        </authorList>
    </citation>
    <scope>NUCLEOTIDE SEQUENCE</scope>
</reference>
<dbReference type="SMART" id="SM00729">
    <property type="entry name" value="Elp3"/>
    <property type="match status" value="1"/>
</dbReference>
<keyword evidence="6" id="KW-0411">Iron-sulfur</keyword>
<evidence type="ECO:0000259" key="9">
    <source>
        <dbReference type="PROSITE" id="PS51918"/>
    </source>
</evidence>
<dbReference type="PROSITE" id="PS50926">
    <property type="entry name" value="TRAM"/>
    <property type="match status" value="1"/>
</dbReference>
<comment type="cofactor">
    <cofactor evidence="1">
        <name>[4Fe-4S] cluster</name>
        <dbReference type="ChEBI" id="CHEBI:49883"/>
    </cofactor>
</comment>
<dbReference type="NCBIfam" id="TIGR01574">
    <property type="entry name" value="miaB-methiolase"/>
    <property type="match status" value="1"/>
</dbReference>
<dbReference type="InterPro" id="IPR038135">
    <property type="entry name" value="Methylthiotransferase_N_sf"/>
</dbReference>
<dbReference type="InterPro" id="IPR005839">
    <property type="entry name" value="Methylthiotransferase"/>
</dbReference>
<dbReference type="GO" id="GO:0005829">
    <property type="term" value="C:cytosol"/>
    <property type="evidence" value="ECO:0007669"/>
    <property type="project" value="TreeGrafter"/>
</dbReference>
<proteinExistence type="inferred from homology"/>
<dbReference type="SFLD" id="SFLDS00029">
    <property type="entry name" value="Radical_SAM"/>
    <property type="match status" value="1"/>
</dbReference>
<feature type="domain" description="Radical SAM core" evidence="9">
    <location>
        <begin position="146"/>
        <end position="377"/>
    </location>
</feature>
<keyword evidence="3" id="KW-0949">S-adenosyl-L-methionine</keyword>
<evidence type="ECO:0000256" key="3">
    <source>
        <dbReference type="ARBA" id="ARBA00022691"/>
    </source>
</evidence>
<dbReference type="PROSITE" id="PS51449">
    <property type="entry name" value="MTTASE_N"/>
    <property type="match status" value="1"/>
</dbReference>
<evidence type="ECO:0000256" key="5">
    <source>
        <dbReference type="ARBA" id="ARBA00023004"/>
    </source>
</evidence>
<dbReference type="GO" id="GO:0051539">
    <property type="term" value="F:4 iron, 4 sulfur cluster binding"/>
    <property type="evidence" value="ECO:0007669"/>
    <property type="project" value="UniProtKB-KW"/>
</dbReference>
<evidence type="ECO:0000313" key="10">
    <source>
        <dbReference type="EMBL" id="MPM06061.1"/>
    </source>
</evidence>
<dbReference type="InterPro" id="IPR020612">
    <property type="entry name" value="Methylthiotransferase_CS"/>
</dbReference>
<feature type="domain" description="MTTase N-terminal" evidence="8">
    <location>
        <begin position="6"/>
        <end position="122"/>
    </location>
</feature>
<dbReference type="InterPro" id="IPR023404">
    <property type="entry name" value="rSAM_horseshoe"/>
</dbReference>
<dbReference type="PROSITE" id="PS01278">
    <property type="entry name" value="MTTASE_RADICAL"/>
    <property type="match status" value="1"/>
</dbReference>
<dbReference type="Pfam" id="PF01938">
    <property type="entry name" value="TRAM"/>
    <property type="match status" value="1"/>
</dbReference>
<dbReference type="GO" id="GO:0046872">
    <property type="term" value="F:metal ion binding"/>
    <property type="evidence" value="ECO:0007669"/>
    <property type="project" value="UniProtKB-KW"/>
</dbReference>
<protein>
    <submittedName>
        <fullName evidence="10">tRNA-2-methylthio-N(6)-dimethylallyladenosine synthase</fullName>
        <ecNumber evidence="10">2.8.4.3</ecNumber>
    </submittedName>
</protein>
<dbReference type="GO" id="GO:0035597">
    <property type="term" value="F:tRNA-2-methylthio-N(6)-dimethylallyladenosine(37) synthase activity"/>
    <property type="evidence" value="ECO:0007669"/>
    <property type="project" value="UniProtKB-EC"/>
</dbReference>
<dbReference type="InterPro" id="IPR006638">
    <property type="entry name" value="Elp3/MiaA/NifB-like_rSAM"/>
</dbReference>
<evidence type="ECO:0000256" key="4">
    <source>
        <dbReference type="ARBA" id="ARBA00022723"/>
    </source>
</evidence>
<dbReference type="InterPro" id="IPR007197">
    <property type="entry name" value="rSAM"/>
</dbReference>
<feature type="domain" description="TRAM" evidence="7">
    <location>
        <begin position="380"/>
        <end position="442"/>
    </location>
</feature>
<evidence type="ECO:0000259" key="8">
    <source>
        <dbReference type="PROSITE" id="PS51449"/>
    </source>
</evidence>
<dbReference type="SFLD" id="SFLDG01061">
    <property type="entry name" value="methylthiotransferase"/>
    <property type="match status" value="1"/>
</dbReference>
<dbReference type="SFLD" id="SFLDG01082">
    <property type="entry name" value="B12-binding_domain_containing"/>
    <property type="match status" value="1"/>
</dbReference>
<dbReference type="AlphaFoldDB" id="A0A644WRB5"/>
<gene>
    <name evidence="10" type="primary">miaB_19</name>
    <name evidence="10" type="ORF">SDC9_52356</name>
</gene>
<evidence type="ECO:0000256" key="6">
    <source>
        <dbReference type="ARBA" id="ARBA00023014"/>
    </source>
</evidence>
<dbReference type="InterPro" id="IPR058240">
    <property type="entry name" value="rSAM_sf"/>
</dbReference>
<dbReference type="PANTHER" id="PTHR43020:SF2">
    <property type="entry name" value="MITOCHONDRIAL TRNA METHYLTHIOTRANSFERASE CDK5RAP1"/>
    <property type="match status" value="1"/>
</dbReference>
<comment type="caution">
    <text evidence="10">The sequence shown here is derived from an EMBL/GenBank/DDBJ whole genome shotgun (WGS) entry which is preliminary data.</text>
</comment>
<evidence type="ECO:0000256" key="2">
    <source>
        <dbReference type="ARBA" id="ARBA00022485"/>
    </source>
</evidence>
<dbReference type="Gene3D" id="3.40.50.12160">
    <property type="entry name" value="Methylthiotransferase, N-terminal domain"/>
    <property type="match status" value="1"/>
</dbReference>
<dbReference type="SFLD" id="SFLDF00413">
    <property type="entry name" value="CDK5RAP1"/>
    <property type="match status" value="1"/>
</dbReference>
<dbReference type="InterPro" id="IPR006463">
    <property type="entry name" value="MiaB_methiolase"/>
</dbReference>
<keyword evidence="4" id="KW-0479">Metal-binding</keyword>
<dbReference type="SFLD" id="SFLDF00273">
    <property type="entry name" value="(dimethylallyl)adenosine_tRNA"/>
    <property type="match status" value="1"/>
</dbReference>
<dbReference type="CDD" id="cd01335">
    <property type="entry name" value="Radical_SAM"/>
    <property type="match status" value="1"/>
</dbReference>
<dbReference type="EC" id="2.8.4.3" evidence="10"/>
<dbReference type="PROSITE" id="PS51918">
    <property type="entry name" value="RADICAL_SAM"/>
    <property type="match status" value="1"/>
</dbReference>
<dbReference type="Gene3D" id="3.80.30.20">
    <property type="entry name" value="tm_1862 like domain"/>
    <property type="match status" value="1"/>
</dbReference>
<dbReference type="SUPFAM" id="SSF102114">
    <property type="entry name" value="Radical SAM enzymes"/>
    <property type="match status" value="1"/>
</dbReference>
<organism evidence="10">
    <name type="scientific">bioreactor metagenome</name>
    <dbReference type="NCBI Taxonomy" id="1076179"/>
    <lineage>
        <taxon>unclassified sequences</taxon>
        <taxon>metagenomes</taxon>
        <taxon>ecological metagenomes</taxon>
    </lineage>
</organism>
<accession>A0A644WRB5</accession>